<feature type="compositionally biased region" description="Low complexity" evidence="1">
    <location>
        <begin position="354"/>
        <end position="371"/>
    </location>
</feature>
<organism evidence="3 4">
    <name type="scientific">Vitis vinifera</name>
    <name type="common">Grape</name>
    <dbReference type="NCBI Taxonomy" id="29760"/>
    <lineage>
        <taxon>Eukaryota</taxon>
        <taxon>Viridiplantae</taxon>
        <taxon>Streptophyta</taxon>
        <taxon>Embryophyta</taxon>
        <taxon>Tracheophyta</taxon>
        <taxon>Spermatophyta</taxon>
        <taxon>Magnoliopsida</taxon>
        <taxon>eudicotyledons</taxon>
        <taxon>Gunneridae</taxon>
        <taxon>Pentapetalae</taxon>
        <taxon>rosids</taxon>
        <taxon>Vitales</taxon>
        <taxon>Vitaceae</taxon>
        <taxon>Viteae</taxon>
        <taxon>Vitis</taxon>
    </lineage>
</organism>
<evidence type="ECO:0000256" key="1">
    <source>
        <dbReference type="SAM" id="MobiDB-lite"/>
    </source>
</evidence>
<evidence type="ECO:0000313" key="4">
    <source>
        <dbReference type="Proteomes" id="UP000288805"/>
    </source>
</evidence>
<feature type="domain" description="DUF4283" evidence="2">
    <location>
        <begin position="191"/>
        <end position="277"/>
    </location>
</feature>
<feature type="compositionally biased region" description="Basic and acidic residues" evidence="1">
    <location>
        <begin position="1"/>
        <end position="31"/>
    </location>
</feature>
<proteinExistence type="predicted"/>
<dbReference type="PANTHER" id="PTHR34427">
    <property type="entry name" value="DUF4283 DOMAIN PROTEIN"/>
    <property type="match status" value="1"/>
</dbReference>
<dbReference type="EMBL" id="QGNW01000500">
    <property type="protein sequence ID" value="RVW69346.1"/>
    <property type="molecule type" value="Genomic_DNA"/>
</dbReference>
<accession>A0A438GAY3</accession>
<reference evidence="3 4" key="1">
    <citation type="journal article" date="2018" name="PLoS Genet.">
        <title>Population sequencing reveals clonal diversity and ancestral inbreeding in the grapevine cultivar Chardonnay.</title>
        <authorList>
            <person name="Roach M.J."/>
            <person name="Johnson D.L."/>
            <person name="Bohlmann J."/>
            <person name="van Vuuren H.J."/>
            <person name="Jones S.J."/>
            <person name="Pretorius I.S."/>
            <person name="Schmidt S.A."/>
            <person name="Borneman A.R."/>
        </authorList>
    </citation>
    <scope>NUCLEOTIDE SEQUENCE [LARGE SCALE GENOMIC DNA]</scope>
    <source>
        <strain evidence="4">cv. Chardonnay</strain>
        <tissue evidence="3">Leaf</tissue>
    </source>
</reference>
<dbReference type="PANTHER" id="PTHR34427:SF5">
    <property type="entry name" value="DUF4283 DOMAIN-CONTAINING PROTEIN"/>
    <property type="match status" value="1"/>
</dbReference>
<evidence type="ECO:0000313" key="3">
    <source>
        <dbReference type="EMBL" id="RVW69346.1"/>
    </source>
</evidence>
<feature type="region of interest" description="Disordered" evidence="1">
    <location>
        <begin position="343"/>
        <end position="382"/>
    </location>
</feature>
<dbReference type="AlphaFoldDB" id="A0A438GAY3"/>
<comment type="caution">
    <text evidence="3">The sequence shown here is derived from an EMBL/GenBank/DDBJ whole genome shotgun (WGS) entry which is preliminary data.</text>
</comment>
<evidence type="ECO:0000259" key="2">
    <source>
        <dbReference type="Pfam" id="PF14111"/>
    </source>
</evidence>
<feature type="region of interest" description="Disordered" evidence="1">
    <location>
        <begin position="1"/>
        <end position="45"/>
    </location>
</feature>
<dbReference type="Proteomes" id="UP000288805">
    <property type="component" value="Unassembled WGS sequence"/>
</dbReference>
<dbReference type="Pfam" id="PF14111">
    <property type="entry name" value="DUF4283"/>
    <property type="match status" value="1"/>
</dbReference>
<dbReference type="InterPro" id="IPR025558">
    <property type="entry name" value="DUF4283"/>
</dbReference>
<gene>
    <name evidence="3" type="ORF">CK203_054886</name>
</gene>
<protein>
    <recommendedName>
        <fullName evidence="2">DUF4283 domain-containing protein</fullName>
    </recommendedName>
</protein>
<sequence length="421" mass="48169">MGSEMGERERERESERGSERAREEGKRRDYASEGDEDKEGSRRRRRGSRFAVESKVFELELIERRGKPQIFIEESKGGVSSWVRVGVESLGFLMEGLNHCIRDEKEDRWVKEWKEQGRSYSLLRSVNKAGCFLRLGILRRSIDRKNNMQEEMVGGNMDVKRTFAEVVKRPICRVINSVQVKVWREEIQRNLEKLEYCVVGSWNPRSGDEEDLEKLGRFLASSWGLKGSLGLAKLERSRILLEFESLEEVQRVSLSGERMVGELRLSFEKWSPRSGCREEEEGQSNEVWVRILGLPVSLWNPTVLRRVGDECGGFIDIDSQTEKLEELQWARILVKTDGGAKPSTLEIGSRRKLSPSPSGGSSGCQSRRLGLTTENGGRLGMTTSHAPARAWRWNRPLKSLRSCYRQMRGQGDKRGLWAGRG</sequence>
<name>A0A438GAY3_VITVI</name>